<gene>
    <name evidence="2" type="ORF">SAMN05216353_1767</name>
</gene>
<dbReference type="PROSITE" id="PS51747">
    <property type="entry name" value="CYT_DCMP_DEAMINASES_2"/>
    <property type="match status" value="1"/>
</dbReference>
<dbReference type="EMBL" id="FOOG01000076">
    <property type="protein sequence ID" value="SFG66380.1"/>
    <property type="molecule type" value="Genomic_DNA"/>
</dbReference>
<dbReference type="InterPro" id="IPR002125">
    <property type="entry name" value="CMP_dCMP_dom"/>
</dbReference>
<dbReference type="Pfam" id="PF00383">
    <property type="entry name" value="dCMP_cyt_deam_1"/>
    <property type="match status" value="1"/>
</dbReference>
<dbReference type="SUPFAM" id="SSF53927">
    <property type="entry name" value="Cytidine deaminase-like"/>
    <property type="match status" value="1"/>
</dbReference>
<reference evidence="3" key="1">
    <citation type="submission" date="2016-10" db="EMBL/GenBank/DDBJ databases">
        <authorList>
            <person name="Varghese N."/>
            <person name="Submissions S."/>
        </authorList>
    </citation>
    <scope>NUCLEOTIDE SEQUENCE [LARGE SCALE GENOMIC DNA]</scope>
    <source>
        <strain evidence="3">FP5</strain>
    </source>
</reference>
<name>A0A1I2TN75_9BACI</name>
<evidence type="ECO:0000313" key="3">
    <source>
        <dbReference type="Proteomes" id="UP000198897"/>
    </source>
</evidence>
<dbReference type="AlphaFoldDB" id="A0A1I2TN75"/>
<dbReference type="OrthoDB" id="9802676at2"/>
<dbReference type="CDD" id="cd01285">
    <property type="entry name" value="nucleoside_deaminase"/>
    <property type="match status" value="1"/>
</dbReference>
<keyword evidence="3" id="KW-1185">Reference proteome</keyword>
<feature type="domain" description="CMP/dCMP-type deaminase" evidence="1">
    <location>
        <begin position="1"/>
        <end position="112"/>
    </location>
</feature>
<proteinExistence type="predicted"/>
<dbReference type="InterPro" id="IPR016193">
    <property type="entry name" value="Cytidine_deaminase-like"/>
</dbReference>
<accession>A0A1I2TN75</accession>
<dbReference type="GO" id="GO:0047974">
    <property type="term" value="F:guanosine deaminase activity"/>
    <property type="evidence" value="ECO:0007669"/>
    <property type="project" value="TreeGrafter"/>
</dbReference>
<dbReference type="RefSeq" id="WP_089754957.1">
    <property type="nucleotide sequence ID" value="NZ_FOOG01000076.1"/>
</dbReference>
<organism evidence="2 3">
    <name type="scientific">Halobacillus alkaliphilus</name>
    <dbReference type="NCBI Taxonomy" id="396056"/>
    <lineage>
        <taxon>Bacteria</taxon>
        <taxon>Bacillati</taxon>
        <taxon>Bacillota</taxon>
        <taxon>Bacilli</taxon>
        <taxon>Bacillales</taxon>
        <taxon>Bacillaceae</taxon>
        <taxon>Halobacillus</taxon>
    </lineage>
</organism>
<dbReference type="GO" id="GO:0006152">
    <property type="term" value="P:purine nucleoside catabolic process"/>
    <property type="evidence" value="ECO:0007669"/>
    <property type="project" value="TreeGrafter"/>
</dbReference>
<dbReference type="PANTHER" id="PTHR11079:SF161">
    <property type="entry name" value="CMP_DCMP-TYPE DEAMINASE DOMAIN-CONTAINING PROTEIN"/>
    <property type="match status" value="1"/>
</dbReference>
<dbReference type="Proteomes" id="UP000198897">
    <property type="component" value="Unassembled WGS sequence"/>
</dbReference>
<evidence type="ECO:0000259" key="1">
    <source>
        <dbReference type="PROSITE" id="PS51747"/>
    </source>
</evidence>
<dbReference type="Gene3D" id="3.40.140.10">
    <property type="entry name" value="Cytidine Deaminase, domain 2"/>
    <property type="match status" value="1"/>
</dbReference>
<evidence type="ECO:0000313" key="2">
    <source>
        <dbReference type="EMBL" id="SFG66380.1"/>
    </source>
</evidence>
<protein>
    <submittedName>
        <fullName evidence="2">tRNA(Arg) A34 adenosine deaminase TadA</fullName>
    </submittedName>
</protein>
<sequence>MNEWMEKALKLAVTNVKEGGHPFGAVLVKGGEAVAEGVNELHIKPDVSAHAELVAIRKAQEHLLTTDLSDCTLYASGEPCPMCLTAAYFAGIKEIHFAQTIEEASQAGLTLSGKVYEELTKPKDSREINFIHDPVQDSGLDAMDLYSKKISESE</sequence>
<dbReference type="PANTHER" id="PTHR11079">
    <property type="entry name" value="CYTOSINE DEAMINASE FAMILY MEMBER"/>
    <property type="match status" value="1"/>
</dbReference>